<dbReference type="PANTHER" id="PTHR31169:SF8">
    <property type="entry name" value="ZINC-FINGER DOMAIN OF MONOAMINE-OXIDASE A REPRESSOR R1 PROTEIN"/>
    <property type="match status" value="1"/>
</dbReference>
<comment type="subcellular location">
    <subcellularLocation>
        <location evidence="2">Cytoplasm</location>
    </subcellularLocation>
    <subcellularLocation>
        <location evidence="1">Nucleus</location>
    </subcellularLocation>
</comment>
<evidence type="ECO:0000256" key="1">
    <source>
        <dbReference type="ARBA" id="ARBA00004123"/>
    </source>
</evidence>
<keyword evidence="8" id="KW-0804">Transcription</keyword>
<comment type="caution">
    <text evidence="12">The sequence shown here is derived from an EMBL/GenBank/DDBJ whole genome shotgun (WGS) entry which is preliminary data.</text>
</comment>
<evidence type="ECO:0000256" key="2">
    <source>
        <dbReference type="ARBA" id="ARBA00004496"/>
    </source>
</evidence>
<evidence type="ECO:0000256" key="4">
    <source>
        <dbReference type="ARBA" id="ARBA00022499"/>
    </source>
</evidence>
<keyword evidence="9" id="KW-0539">Nucleus</keyword>
<keyword evidence="7" id="KW-0805">Transcription regulation</keyword>
<gene>
    <name evidence="12" type="ORF">EWM64_g7172</name>
</gene>
<evidence type="ECO:0000256" key="10">
    <source>
        <dbReference type="SAM" id="MobiDB-lite"/>
    </source>
</evidence>
<feature type="compositionally biased region" description="Basic and acidic residues" evidence="10">
    <location>
        <begin position="680"/>
        <end position="694"/>
    </location>
</feature>
<protein>
    <recommendedName>
        <fullName evidence="11">Zinc-finger domain-containing protein</fullName>
    </recommendedName>
</protein>
<reference evidence="12 13" key="1">
    <citation type="submission" date="2019-02" db="EMBL/GenBank/DDBJ databases">
        <title>Genome sequencing of the rare red list fungi Hericium alpestre (H. flagellum).</title>
        <authorList>
            <person name="Buettner E."/>
            <person name="Kellner H."/>
        </authorList>
    </citation>
    <scope>NUCLEOTIDE SEQUENCE [LARGE SCALE GENOMIC DNA]</scope>
    <source>
        <strain evidence="12 13">DSM 108284</strain>
    </source>
</reference>
<name>A0A4Y9ZTL2_9AGAM</name>
<feature type="region of interest" description="Disordered" evidence="10">
    <location>
        <begin position="623"/>
        <end position="656"/>
    </location>
</feature>
<feature type="region of interest" description="Disordered" evidence="10">
    <location>
        <begin position="680"/>
        <end position="780"/>
    </location>
</feature>
<evidence type="ECO:0000256" key="3">
    <source>
        <dbReference type="ARBA" id="ARBA00022490"/>
    </source>
</evidence>
<feature type="region of interest" description="Disordered" evidence="10">
    <location>
        <begin position="250"/>
        <end position="295"/>
    </location>
</feature>
<feature type="compositionally biased region" description="Basic and acidic residues" evidence="10">
    <location>
        <begin position="810"/>
        <end position="821"/>
    </location>
</feature>
<feature type="region of interest" description="Disordered" evidence="10">
    <location>
        <begin position="1"/>
        <end position="110"/>
    </location>
</feature>
<dbReference type="OrthoDB" id="298344at2759"/>
<dbReference type="EMBL" id="SFCI01001074">
    <property type="protein sequence ID" value="TFY76839.1"/>
    <property type="molecule type" value="Genomic_DNA"/>
</dbReference>
<dbReference type="Proteomes" id="UP000298061">
    <property type="component" value="Unassembled WGS sequence"/>
</dbReference>
<feature type="compositionally biased region" description="Polar residues" evidence="10">
    <location>
        <begin position="827"/>
        <end position="836"/>
    </location>
</feature>
<dbReference type="Pfam" id="PF10497">
    <property type="entry name" value="zf-4CXXC_R1"/>
    <property type="match status" value="1"/>
</dbReference>
<proteinExistence type="predicted"/>
<organism evidence="12 13">
    <name type="scientific">Hericium alpestre</name>
    <dbReference type="NCBI Taxonomy" id="135208"/>
    <lineage>
        <taxon>Eukaryota</taxon>
        <taxon>Fungi</taxon>
        <taxon>Dikarya</taxon>
        <taxon>Basidiomycota</taxon>
        <taxon>Agaricomycotina</taxon>
        <taxon>Agaricomycetes</taxon>
        <taxon>Russulales</taxon>
        <taxon>Hericiaceae</taxon>
        <taxon>Hericium</taxon>
    </lineage>
</organism>
<dbReference type="GO" id="GO:0005634">
    <property type="term" value="C:nucleus"/>
    <property type="evidence" value="ECO:0007669"/>
    <property type="project" value="UniProtKB-SubCell"/>
</dbReference>
<evidence type="ECO:0000256" key="5">
    <source>
        <dbReference type="ARBA" id="ARBA00022553"/>
    </source>
</evidence>
<accession>A0A4Y9ZTL2</accession>
<feature type="compositionally biased region" description="Polar residues" evidence="10">
    <location>
        <begin position="32"/>
        <end position="44"/>
    </location>
</feature>
<feature type="compositionally biased region" description="Low complexity" evidence="10">
    <location>
        <begin position="8"/>
        <end position="22"/>
    </location>
</feature>
<dbReference type="GO" id="GO:0006355">
    <property type="term" value="P:regulation of DNA-templated transcription"/>
    <property type="evidence" value="ECO:0007669"/>
    <property type="project" value="InterPro"/>
</dbReference>
<feature type="compositionally biased region" description="Polar residues" evidence="10">
    <location>
        <begin position="695"/>
        <end position="719"/>
    </location>
</feature>
<evidence type="ECO:0000256" key="6">
    <source>
        <dbReference type="ARBA" id="ARBA00022843"/>
    </source>
</evidence>
<feature type="compositionally biased region" description="Basic and acidic residues" evidence="10">
    <location>
        <begin position="45"/>
        <end position="69"/>
    </location>
</feature>
<dbReference type="InterPro" id="IPR040221">
    <property type="entry name" value="CDCA7/CDA7L"/>
</dbReference>
<sequence length="836" mass="91688">MSTRAHTSSRSSGRPISASARRTVYVEIPPSSYRSDATPQSSSRHSSDPHVQPHDKRKETAPLRAHNEDTMPSANAPAKAKVKRKRSQRDVGHENMAGVNGNVKKQKVPEDDTDIVVSEKLPNANEEFPNGFFYCHQCAKKRDATDGLHCTFKTGEAHLSRCKQKYCKQCLKNRYGEDVDAIKERGVNSKSKDAANHVKGLYLFKCKGDCNCRACRKAQGLEPTGNLTIAAKRAGGVSVASMLAEDKKMTGILPGKGKQVEKQPKKPRAPKAPKTKAPAALPSAAQKAGEPSKFAAVEPLEKPKRVYVRKPKPFPRPVWTRLPVPQEFTLEHALSRIAVREFIVRFASSLDISRTAADELEDIGGSPARAGYDEDEDDDIGVVLGWVSEQSIKGVVVGLLNILADSTHVGPEGRKIVKAAVRDIRSAGANLNRIWGGLASIRASLATSRDKGADLTFPDPLSPLASATVHTTRSGQLHGTGITVASAAQLLPVVEALVELAMTAQSVREEIDAGVKDAKEMTREQREREKEEKERWDVVRKAGHPTKEQRSEHKQILFALDQALRVVTQADAPRMAEREAAVALLLGDKKKGGKARGRAVVSDAERKALKKWSWFVAVYGRRPEPEPETKQDKGKGKQKAATEGEHEEEEDPKALRWWGFWQPEEVRKIAEWIARKNGIIDKAKHEKSKPDNGAEQRSTSLGSTKQGTISRAVSSSVANDTDVDMLDGTASSSPLTDVSDDESEEDESSELSPVSDSDEDEDGETPMYRKDAAGNIISSRTELRELVKSLREYADVLDWRISRMQVEEGQESRDTSEEKAGGRSIKSPISTGNRDG</sequence>
<evidence type="ECO:0000313" key="12">
    <source>
        <dbReference type="EMBL" id="TFY76839.1"/>
    </source>
</evidence>
<feature type="domain" description="Zinc-finger" evidence="11">
    <location>
        <begin position="134"/>
        <end position="243"/>
    </location>
</feature>
<keyword evidence="6" id="KW-0832">Ubl conjugation</keyword>
<evidence type="ECO:0000259" key="11">
    <source>
        <dbReference type="Pfam" id="PF10497"/>
    </source>
</evidence>
<feature type="compositionally biased region" description="Basic and acidic residues" evidence="10">
    <location>
        <begin position="623"/>
        <end position="644"/>
    </location>
</feature>
<dbReference type="STRING" id="135208.A0A4Y9ZTL2"/>
<evidence type="ECO:0000256" key="8">
    <source>
        <dbReference type="ARBA" id="ARBA00023163"/>
    </source>
</evidence>
<evidence type="ECO:0000256" key="9">
    <source>
        <dbReference type="ARBA" id="ARBA00023242"/>
    </source>
</evidence>
<keyword evidence="13" id="KW-1185">Reference proteome</keyword>
<dbReference type="InterPro" id="IPR018866">
    <property type="entry name" value="Znf-4CXXC_R1"/>
</dbReference>
<keyword evidence="5" id="KW-0597">Phosphoprotein</keyword>
<dbReference type="GO" id="GO:0005737">
    <property type="term" value="C:cytoplasm"/>
    <property type="evidence" value="ECO:0007669"/>
    <property type="project" value="UniProtKB-SubCell"/>
</dbReference>
<feature type="region of interest" description="Disordered" evidence="10">
    <location>
        <begin position="803"/>
        <end position="836"/>
    </location>
</feature>
<feature type="compositionally biased region" description="Low complexity" evidence="10">
    <location>
        <begin position="275"/>
        <end position="288"/>
    </location>
</feature>
<feature type="compositionally biased region" description="Basic residues" evidence="10">
    <location>
        <begin position="265"/>
        <end position="274"/>
    </location>
</feature>
<dbReference type="AlphaFoldDB" id="A0A4Y9ZTL2"/>
<evidence type="ECO:0000256" key="7">
    <source>
        <dbReference type="ARBA" id="ARBA00023015"/>
    </source>
</evidence>
<keyword evidence="3" id="KW-0963">Cytoplasm</keyword>
<keyword evidence="4" id="KW-1017">Isopeptide bond</keyword>
<evidence type="ECO:0000313" key="13">
    <source>
        <dbReference type="Proteomes" id="UP000298061"/>
    </source>
</evidence>
<feature type="compositionally biased region" description="Acidic residues" evidence="10">
    <location>
        <begin position="738"/>
        <end position="749"/>
    </location>
</feature>
<feature type="region of interest" description="Disordered" evidence="10">
    <location>
        <begin position="519"/>
        <end position="538"/>
    </location>
</feature>
<dbReference type="PANTHER" id="PTHR31169">
    <property type="entry name" value="OS05G0300700 PROTEIN"/>
    <property type="match status" value="1"/>
</dbReference>